<evidence type="ECO:0000256" key="4">
    <source>
        <dbReference type="ARBA" id="ARBA00023002"/>
    </source>
</evidence>
<dbReference type="EMBL" id="CAJOBE010008000">
    <property type="protein sequence ID" value="CAF4051647.1"/>
    <property type="molecule type" value="Genomic_DNA"/>
</dbReference>
<evidence type="ECO:0000256" key="7">
    <source>
        <dbReference type="RuleBase" id="RU000461"/>
    </source>
</evidence>
<gene>
    <name evidence="9" type="ORF">FNK824_LOCUS28743</name>
    <name evidence="8" type="ORF">SEV965_LOCUS36520</name>
</gene>
<evidence type="ECO:0000256" key="1">
    <source>
        <dbReference type="ARBA" id="ARBA00010617"/>
    </source>
</evidence>
<accession>A0A819RQA7</accession>
<evidence type="ECO:0000256" key="2">
    <source>
        <dbReference type="ARBA" id="ARBA00022617"/>
    </source>
</evidence>
<evidence type="ECO:0000256" key="6">
    <source>
        <dbReference type="ARBA" id="ARBA00023033"/>
    </source>
</evidence>
<dbReference type="Proteomes" id="UP000663889">
    <property type="component" value="Unassembled WGS sequence"/>
</dbReference>
<protein>
    <recommendedName>
        <fullName evidence="11">Cytochrome P450</fullName>
    </recommendedName>
</protein>
<evidence type="ECO:0000313" key="8">
    <source>
        <dbReference type="EMBL" id="CAF1510247.1"/>
    </source>
</evidence>
<keyword evidence="3 7" id="KW-0479">Metal-binding</keyword>
<dbReference type="InterPro" id="IPR050196">
    <property type="entry name" value="Cytochrome_P450_Monoox"/>
</dbReference>
<dbReference type="SUPFAM" id="SSF48264">
    <property type="entry name" value="Cytochrome P450"/>
    <property type="match status" value="1"/>
</dbReference>
<dbReference type="AlphaFoldDB" id="A0A819RQA7"/>
<dbReference type="GO" id="GO:0004497">
    <property type="term" value="F:monooxygenase activity"/>
    <property type="evidence" value="ECO:0007669"/>
    <property type="project" value="UniProtKB-KW"/>
</dbReference>
<evidence type="ECO:0000256" key="5">
    <source>
        <dbReference type="ARBA" id="ARBA00023004"/>
    </source>
</evidence>
<evidence type="ECO:0000313" key="10">
    <source>
        <dbReference type="Proteomes" id="UP000663874"/>
    </source>
</evidence>
<dbReference type="PROSITE" id="PS00086">
    <property type="entry name" value="CYTOCHROME_P450"/>
    <property type="match status" value="1"/>
</dbReference>
<name>A0A819RQA7_9BILA</name>
<evidence type="ECO:0000313" key="9">
    <source>
        <dbReference type="EMBL" id="CAF4051647.1"/>
    </source>
</evidence>
<dbReference type="InterPro" id="IPR036396">
    <property type="entry name" value="Cyt_P450_sf"/>
</dbReference>
<reference evidence="9" key="1">
    <citation type="submission" date="2021-02" db="EMBL/GenBank/DDBJ databases">
        <authorList>
            <person name="Nowell W R."/>
        </authorList>
    </citation>
    <scope>NUCLEOTIDE SEQUENCE</scope>
</reference>
<dbReference type="GO" id="GO:0016705">
    <property type="term" value="F:oxidoreductase activity, acting on paired donors, with incorporation or reduction of molecular oxygen"/>
    <property type="evidence" value="ECO:0007669"/>
    <property type="project" value="InterPro"/>
</dbReference>
<proteinExistence type="inferred from homology"/>
<dbReference type="InterPro" id="IPR017972">
    <property type="entry name" value="Cyt_P450_CS"/>
</dbReference>
<keyword evidence="4 7" id="KW-0560">Oxidoreductase</keyword>
<dbReference type="Pfam" id="PF00067">
    <property type="entry name" value="p450"/>
    <property type="match status" value="1"/>
</dbReference>
<keyword evidence="5 7" id="KW-0408">Iron</keyword>
<dbReference type="Proteomes" id="UP000663874">
    <property type="component" value="Unassembled WGS sequence"/>
</dbReference>
<dbReference type="PANTHER" id="PTHR24291:SF50">
    <property type="entry name" value="BIFUNCTIONAL ALBAFLAVENONE MONOOXYGENASE_TERPENE SYNTHASE"/>
    <property type="match status" value="1"/>
</dbReference>
<dbReference type="GO" id="GO:0005506">
    <property type="term" value="F:iron ion binding"/>
    <property type="evidence" value="ECO:0007669"/>
    <property type="project" value="InterPro"/>
</dbReference>
<keyword evidence="6 7" id="KW-0503">Monooxygenase</keyword>
<dbReference type="GO" id="GO:0020037">
    <property type="term" value="F:heme binding"/>
    <property type="evidence" value="ECO:0007669"/>
    <property type="project" value="InterPro"/>
</dbReference>
<comment type="similarity">
    <text evidence="1 7">Belongs to the cytochrome P450 family.</text>
</comment>
<keyword evidence="2 7" id="KW-0349">Heme</keyword>
<dbReference type="Gene3D" id="1.10.630.10">
    <property type="entry name" value="Cytochrome P450"/>
    <property type="match status" value="1"/>
</dbReference>
<comment type="caution">
    <text evidence="9">The sequence shown here is derived from an EMBL/GenBank/DDBJ whole genome shotgun (WGS) entry which is preliminary data.</text>
</comment>
<organism evidence="9 10">
    <name type="scientific">Rotaria sordida</name>
    <dbReference type="NCBI Taxonomy" id="392033"/>
    <lineage>
        <taxon>Eukaryota</taxon>
        <taxon>Metazoa</taxon>
        <taxon>Spiralia</taxon>
        <taxon>Gnathifera</taxon>
        <taxon>Rotifera</taxon>
        <taxon>Eurotatoria</taxon>
        <taxon>Bdelloidea</taxon>
        <taxon>Philodinida</taxon>
        <taxon>Philodinidae</taxon>
        <taxon>Rotaria</taxon>
    </lineage>
</organism>
<dbReference type="InterPro" id="IPR001128">
    <property type="entry name" value="Cyt_P450"/>
</dbReference>
<dbReference type="EMBL" id="CAJNOU010006688">
    <property type="protein sequence ID" value="CAF1510247.1"/>
    <property type="molecule type" value="Genomic_DNA"/>
</dbReference>
<sequence>MPSLMAKIYLKFSPQYRQSMNIISKHLNGMMEQERSRGRESIVERKTTSLIASLVYSLQQDEKSEAAKSKDKQKEVLRFGPPVSFTVRNVTTDDRPPIICGAQLYKGDKIDAYLFYPERFQDEDKDYHRYASFPFGGDHRQCIGQDLARLPLKAITARLMQHVTFDDGGPEVNAGGHSWKITLTPKNIGVTITFD</sequence>
<evidence type="ECO:0008006" key="11">
    <source>
        <dbReference type="Google" id="ProtNLM"/>
    </source>
</evidence>
<evidence type="ECO:0000256" key="3">
    <source>
        <dbReference type="ARBA" id="ARBA00022723"/>
    </source>
</evidence>
<dbReference type="PANTHER" id="PTHR24291">
    <property type="entry name" value="CYTOCHROME P450 FAMILY 4"/>
    <property type="match status" value="1"/>
</dbReference>